<evidence type="ECO:0000313" key="1">
    <source>
        <dbReference type="EMBL" id="MUG71457.1"/>
    </source>
</evidence>
<reference evidence="1 2" key="1">
    <citation type="submission" date="2019-11" db="EMBL/GenBank/DDBJ databases">
        <title>Draft genome sequences of five Paenibacillus species of dairy origin.</title>
        <authorList>
            <person name="Olajide A.M."/>
            <person name="Chen S."/>
            <person name="Lapointe G."/>
        </authorList>
    </citation>
    <scope>NUCLEOTIDE SEQUENCE [LARGE SCALE GENOMIC DNA]</scope>
    <source>
        <strain evidence="1 2">2CS3</strain>
    </source>
</reference>
<dbReference type="EMBL" id="WNZX01000009">
    <property type="protein sequence ID" value="MUG71457.1"/>
    <property type="molecule type" value="Genomic_DNA"/>
</dbReference>
<protein>
    <submittedName>
        <fullName evidence="1">Uncharacterized protein</fullName>
    </submittedName>
</protein>
<dbReference type="AlphaFoldDB" id="A0A7X3CTU8"/>
<dbReference type="Proteomes" id="UP000450917">
    <property type="component" value="Unassembled WGS sequence"/>
</dbReference>
<name>A0A7X3CTU8_9BACL</name>
<gene>
    <name evidence="1" type="ORF">GNP93_12335</name>
</gene>
<evidence type="ECO:0000313" key="2">
    <source>
        <dbReference type="Proteomes" id="UP000450917"/>
    </source>
</evidence>
<keyword evidence="2" id="KW-1185">Reference proteome</keyword>
<proteinExistence type="predicted"/>
<comment type="caution">
    <text evidence="1">The sequence shown here is derived from an EMBL/GenBank/DDBJ whole genome shotgun (WGS) entry which is preliminary data.</text>
</comment>
<accession>A0A7X3CTU8</accession>
<sequence length="97" mass="11450">MDQERSILNKKGFYTKIGDDFIGVFLSAEGPKLFINRDVYELTSPHWDVEMIRGRSRQIITFYWMGEVKLSICCESNHDVFLPLFDYLMCRPQLKHA</sequence>
<organism evidence="1 2">
    <name type="scientific">Paenibacillus validus</name>
    <dbReference type="NCBI Taxonomy" id="44253"/>
    <lineage>
        <taxon>Bacteria</taxon>
        <taxon>Bacillati</taxon>
        <taxon>Bacillota</taxon>
        <taxon>Bacilli</taxon>
        <taxon>Bacillales</taxon>
        <taxon>Paenibacillaceae</taxon>
        <taxon>Paenibacillus</taxon>
    </lineage>
</organism>
<dbReference type="RefSeq" id="WP_054798365.1">
    <property type="nucleotide sequence ID" value="NZ_JARTHJ010000219.1"/>
</dbReference>